<dbReference type="PANTHER" id="PTHR34040:SF7">
    <property type="entry name" value="SURFACE PRESENTATION OF ANTIGENS PROTEIN SPAQ"/>
    <property type="match status" value="1"/>
</dbReference>
<reference evidence="9" key="1">
    <citation type="submission" date="2024-06" db="EMBL/GenBank/DDBJ databases">
        <title>Multiomics insights into the TNT degradation mechanism by Pantoea sp. BJ2 isolated from an ammunition destruction site.</title>
        <authorList>
            <person name="Luo J."/>
        </authorList>
    </citation>
    <scope>NUCLEOTIDE SEQUENCE</scope>
    <source>
        <strain evidence="9">BJ2</strain>
        <plasmid evidence="9">plasmindB</plasmid>
    </source>
</reference>
<evidence type="ECO:0000313" key="9">
    <source>
        <dbReference type="EMBL" id="XBV47568.1"/>
    </source>
</evidence>
<keyword evidence="9" id="KW-0614">Plasmid</keyword>
<dbReference type="GO" id="GO:0005886">
    <property type="term" value="C:plasma membrane"/>
    <property type="evidence" value="ECO:0007669"/>
    <property type="project" value="UniProtKB-SubCell"/>
</dbReference>
<gene>
    <name evidence="9" type="ORF">AAF463_24935</name>
</gene>
<accession>A0AAU7U4P0</accession>
<proteinExistence type="inferred from homology"/>
<dbReference type="PANTHER" id="PTHR34040">
    <property type="entry name" value="FLAGELLAR BIOSYNTHETIC PROTEIN FLIQ"/>
    <property type="match status" value="1"/>
</dbReference>
<protein>
    <submittedName>
        <fullName evidence="9">EscS/YscS/HrcS family type III secretion system export apparatus protein</fullName>
    </submittedName>
</protein>
<dbReference type="NCBIfam" id="NF011861">
    <property type="entry name" value="PRK15333.1"/>
    <property type="match status" value="1"/>
</dbReference>
<name>A0AAU7U4P0_9GAMM</name>
<dbReference type="InterPro" id="IPR006306">
    <property type="entry name" value="T3SS_HrpO"/>
</dbReference>
<comment type="subcellular location">
    <subcellularLocation>
        <location evidence="1">Cell membrane</location>
        <topology evidence="1">Multi-pass membrane protein</topology>
    </subcellularLocation>
</comment>
<evidence type="ECO:0000256" key="3">
    <source>
        <dbReference type="ARBA" id="ARBA00022475"/>
    </source>
</evidence>
<sequence>MNEIIYAGNKTIWLVLILSAVPVIVATTIGLLVGLFQTVTQLQEQTLPFGVKLLGVCICLFLLSGWFGDVLLEFSYEVMNFALRKNG</sequence>
<geneLocation type="plasmid" evidence="9">
    <name>plasmindB</name>
</geneLocation>
<dbReference type="RefSeq" id="WP_350262612.1">
    <property type="nucleotide sequence ID" value="NZ_CP158294.1"/>
</dbReference>
<keyword evidence="4 8" id="KW-0812">Transmembrane</keyword>
<feature type="transmembrane region" description="Helical" evidence="8">
    <location>
        <begin position="12"/>
        <end position="33"/>
    </location>
</feature>
<dbReference type="NCBIfam" id="TIGR01403">
    <property type="entry name" value="fliQ_rel_III"/>
    <property type="match status" value="1"/>
</dbReference>
<evidence type="ECO:0000256" key="5">
    <source>
        <dbReference type="ARBA" id="ARBA00022989"/>
    </source>
</evidence>
<keyword evidence="7 8" id="KW-0472">Membrane</keyword>
<evidence type="ECO:0000256" key="2">
    <source>
        <dbReference type="ARBA" id="ARBA00006156"/>
    </source>
</evidence>
<organism evidence="9">
    <name type="scientific">Pantoea sp. BJ2</name>
    <dbReference type="NCBI Taxonomy" id="3141322"/>
    <lineage>
        <taxon>Bacteria</taxon>
        <taxon>Pseudomonadati</taxon>
        <taxon>Pseudomonadota</taxon>
        <taxon>Gammaproteobacteria</taxon>
        <taxon>Enterobacterales</taxon>
        <taxon>Erwiniaceae</taxon>
        <taxon>Pantoea</taxon>
    </lineage>
</organism>
<evidence type="ECO:0000256" key="1">
    <source>
        <dbReference type="ARBA" id="ARBA00004651"/>
    </source>
</evidence>
<dbReference type="PIRSF" id="PIRSF004669">
    <property type="entry name" value="FliQ"/>
    <property type="match status" value="1"/>
</dbReference>
<feature type="transmembrane region" description="Helical" evidence="8">
    <location>
        <begin position="53"/>
        <end position="76"/>
    </location>
</feature>
<evidence type="ECO:0000256" key="7">
    <source>
        <dbReference type="ARBA" id="ARBA00023136"/>
    </source>
</evidence>
<dbReference type="GO" id="GO:0009306">
    <property type="term" value="P:protein secretion"/>
    <property type="evidence" value="ECO:0007669"/>
    <property type="project" value="InterPro"/>
</dbReference>
<keyword evidence="3" id="KW-1003">Cell membrane</keyword>
<dbReference type="InterPro" id="IPR002191">
    <property type="entry name" value="Bac_export_3"/>
</dbReference>
<dbReference type="EMBL" id="CP158294">
    <property type="protein sequence ID" value="XBV47568.1"/>
    <property type="molecule type" value="Genomic_DNA"/>
</dbReference>
<evidence type="ECO:0000256" key="8">
    <source>
        <dbReference type="SAM" id="Phobius"/>
    </source>
</evidence>
<keyword evidence="5 8" id="KW-1133">Transmembrane helix</keyword>
<keyword evidence="6" id="KW-0843">Virulence</keyword>
<dbReference type="Pfam" id="PF01313">
    <property type="entry name" value="Bac_export_3"/>
    <property type="match status" value="1"/>
</dbReference>
<dbReference type="AlphaFoldDB" id="A0AAU7U4P0"/>
<comment type="similarity">
    <text evidence="2">Belongs to the FliQ/MopD/SpaQ family.</text>
</comment>
<evidence type="ECO:0000256" key="6">
    <source>
        <dbReference type="ARBA" id="ARBA00023026"/>
    </source>
</evidence>
<dbReference type="PRINTS" id="PR00952">
    <property type="entry name" value="TYPE3IMQPROT"/>
</dbReference>
<evidence type="ECO:0000256" key="4">
    <source>
        <dbReference type="ARBA" id="ARBA00022692"/>
    </source>
</evidence>